<protein>
    <submittedName>
        <fullName evidence="5">Glycerate kinase</fullName>
    </submittedName>
</protein>
<keyword evidence="3 4" id="KW-0418">Kinase</keyword>
<reference evidence="5 6" key="1">
    <citation type="submission" date="2016-03" db="EMBL/GenBank/DDBJ databases">
        <authorList>
            <person name="Cho S.-Y."/>
            <person name="Lim S."/>
            <person name="Kim H."/>
            <person name="Soh E.H."/>
            <person name="Moon J.S."/>
        </authorList>
    </citation>
    <scope>NUCLEOTIDE SEQUENCE [LARGE SCALE GENOMIC DNA]</scope>
    <source>
        <strain evidence="5 6">KCTC 3810</strain>
    </source>
</reference>
<dbReference type="Gene3D" id="3.40.50.10350">
    <property type="entry name" value="Glycerate kinase, domain 1"/>
    <property type="match status" value="1"/>
</dbReference>
<dbReference type="PANTHER" id="PTHR21599:SF0">
    <property type="entry name" value="GLYCERATE KINASE"/>
    <property type="match status" value="1"/>
</dbReference>
<dbReference type="SUPFAM" id="SSF110738">
    <property type="entry name" value="Glycerate kinase I"/>
    <property type="match status" value="1"/>
</dbReference>
<dbReference type="InterPro" id="IPR018197">
    <property type="entry name" value="Glycerate_kinase_RE-like"/>
</dbReference>
<dbReference type="RefSeq" id="WP_028105672.1">
    <property type="nucleotide sequence ID" value="NZ_LVVL01000001.1"/>
</dbReference>
<dbReference type="GO" id="GO:0016301">
    <property type="term" value="F:kinase activity"/>
    <property type="evidence" value="ECO:0007669"/>
    <property type="project" value="UniProtKB-KW"/>
</dbReference>
<dbReference type="Gene3D" id="3.90.1510.10">
    <property type="entry name" value="Glycerate kinase, domain 2"/>
    <property type="match status" value="1"/>
</dbReference>
<dbReference type="NCBIfam" id="TIGR00045">
    <property type="entry name" value="glycerate kinase"/>
    <property type="match status" value="1"/>
</dbReference>
<gene>
    <name evidence="5" type="ORF">A3783_00435</name>
</gene>
<dbReference type="PIRSF" id="PIRSF006078">
    <property type="entry name" value="GlxK"/>
    <property type="match status" value="1"/>
</dbReference>
<dbReference type="Pfam" id="PF02595">
    <property type="entry name" value="Gly_kinase"/>
    <property type="match status" value="1"/>
</dbReference>
<keyword evidence="2 4" id="KW-0808">Transferase</keyword>
<proteinExistence type="inferred from homology"/>
<organism evidence="5 6">
    <name type="scientific">Exiguobacterium undae</name>
    <dbReference type="NCBI Taxonomy" id="169177"/>
    <lineage>
        <taxon>Bacteria</taxon>
        <taxon>Bacillati</taxon>
        <taxon>Bacillota</taxon>
        <taxon>Bacilli</taxon>
        <taxon>Bacillales</taxon>
        <taxon>Bacillales Family XII. Incertae Sedis</taxon>
        <taxon>Exiguobacterium</taxon>
    </lineage>
</organism>
<dbReference type="InterPro" id="IPR036129">
    <property type="entry name" value="Glycerate_kinase_sf"/>
</dbReference>
<dbReference type="EMBL" id="LVVL01000001">
    <property type="protein sequence ID" value="OAN14427.1"/>
    <property type="molecule type" value="Genomic_DNA"/>
</dbReference>
<sequence>MHHFICIDSFKGCLSSSDAARAIRAGILSADPDATIDWSPVADGGEGTIEALSANGFQHVAAATVDLAGRPIEVVYVQKERVAVIEVAAVCGLHLKRPEDEALLLDTRGVGRLAKQILATGVSDLYLALGGTGTTDGGLGLLAELGAHLLTKTGNPIAWQTNPLLETDRIILPSPIVSLHVLADVTAVYAGTTGAAHVFGPQKGLTAQQITLLDARLSHLGQQLGVEHVAGAGAAGGLGGAAYALGASIESGAAYILQQMGIKERIRPADYVWTGEGRIDRQTAMGKLPATVVALADRAHVPSILLAGEVTERLEQAWFCESIHDPDEVKTLDPVITQKRLARRAEQVVQRIMTKSSGELDKFL</sequence>
<accession>A0ABX2V886</accession>
<dbReference type="InterPro" id="IPR004381">
    <property type="entry name" value="Glycerate_kinase"/>
</dbReference>
<dbReference type="PANTHER" id="PTHR21599">
    <property type="entry name" value="GLYCERATE KINASE"/>
    <property type="match status" value="1"/>
</dbReference>
<evidence type="ECO:0000313" key="6">
    <source>
        <dbReference type="Proteomes" id="UP000078447"/>
    </source>
</evidence>
<evidence type="ECO:0000313" key="5">
    <source>
        <dbReference type="EMBL" id="OAN14427.1"/>
    </source>
</evidence>
<keyword evidence="6" id="KW-1185">Reference proteome</keyword>
<comment type="caution">
    <text evidence="5">The sequence shown here is derived from an EMBL/GenBank/DDBJ whole genome shotgun (WGS) entry which is preliminary data.</text>
</comment>
<comment type="similarity">
    <text evidence="1 4">Belongs to the glycerate kinase type-1 family.</text>
</comment>
<evidence type="ECO:0000256" key="2">
    <source>
        <dbReference type="ARBA" id="ARBA00022679"/>
    </source>
</evidence>
<dbReference type="Proteomes" id="UP000078447">
    <property type="component" value="Unassembled WGS sequence"/>
</dbReference>
<evidence type="ECO:0000256" key="1">
    <source>
        <dbReference type="ARBA" id="ARBA00006284"/>
    </source>
</evidence>
<evidence type="ECO:0000256" key="4">
    <source>
        <dbReference type="PIRNR" id="PIRNR006078"/>
    </source>
</evidence>
<name>A0ABX2V886_9BACL</name>
<dbReference type="InterPro" id="IPR018193">
    <property type="entry name" value="Glyc_kinase_flavodox-like_fold"/>
</dbReference>
<evidence type="ECO:0000256" key="3">
    <source>
        <dbReference type="ARBA" id="ARBA00022777"/>
    </source>
</evidence>